<keyword evidence="1" id="KW-0175">Coiled coil</keyword>
<dbReference type="AlphaFoldDB" id="A0A9X7JU60"/>
<evidence type="ECO:0000313" key="3">
    <source>
        <dbReference type="Proteomes" id="UP000242427"/>
    </source>
</evidence>
<evidence type="ECO:0000256" key="1">
    <source>
        <dbReference type="SAM" id="Coils"/>
    </source>
</evidence>
<dbReference type="Proteomes" id="UP000242427">
    <property type="component" value="Unassembled WGS sequence"/>
</dbReference>
<proteinExistence type="predicted"/>
<sequence>MSRRTRAADRELGRIRRRESLAVLLARADRLLPAEADLLRVLVEAELAAADRARRTAGGQTAAVSRLRARVEAADAAIVETEADRDRAQQALDELRERHRGVEAVYVEHLAAAAVLADALRDSLGGSDWHLAETIRRVCTGAITPRQALAATAH</sequence>
<reference evidence="2 3" key="1">
    <citation type="submission" date="2018-03" db="EMBL/GenBank/DDBJ databases">
        <title>Chitinolytic properties of Streptosporangium nondiastaticum TBG75A20.</title>
        <authorList>
            <person name="Gayathri V."/>
            <person name="Shiburaj S."/>
        </authorList>
    </citation>
    <scope>NUCLEOTIDE SEQUENCE [LARGE SCALE GENOMIC DNA]</scope>
    <source>
        <strain evidence="2 3">TBG75A20</strain>
    </source>
</reference>
<gene>
    <name evidence="2" type="ORF">B7P34_04685</name>
</gene>
<organism evidence="2 3">
    <name type="scientific">Streptosporangium nondiastaticum</name>
    <dbReference type="NCBI Taxonomy" id="35764"/>
    <lineage>
        <taxon>Bacteria</taxon>
        <taxon>Bacillati</taxon>
        <taxon>Actinomycetota</taxon>
        <taxon>Actinomycetes</taxon>
        <taxon>Streptosporangiales</taxon>
        <taxon>Streptosporangiaceae</taxon>
        <taxon>Streptosporangium</taxon>
    </lineage>
</organism>
<accession>A0A9X7JU60</accession>
<keyword evidence="3" id="KW-1185">Reference proteome</keyword>
<name>A0A9X7JU60_9ACTN</name>
<protein>
    <submittedName>
        <fullName evidence="2">Uncharacterized protein</fullName>
    </submittedName>
</protein>
<feature type="coiled-coil region" evidence="1">
    <location>
        <begin position="64"/>
        <end position="105"/>
    </location>
</feature>
<evidence type="ECO:0000313" key="2">
    <source>
        <dbReference type="EMBL" id="PSJ29811.1"/>
    </source>
</evidence>
<dbReference type="RefSeq" id="WP_106674497.1">
    <property type="nucleotide sequence ID" value="NZ_PXWG01000006.1"/>
</dbReference>
<dbReference type="EMBL" id="PXWG01000006">
    <property type="protein sequence ID" value="PSJ29811.1"/>
    <property type="molecule type" value="Genomic_DNA"/>
</dbReference>
<comment type="caution">
    <text evidence="2">The sequence shown here is derived from an EMBL/GenBank/DDBJ whole genome shotgun (WGS) entry which is preliminary data.</text>
</comment>